<keyword evidence="2" id="KW-1133">Transmembrane helix</keyword>
<evidence type="ECO:0000313" key="3">
    <source>
        <dbReference type="EMBL" id="RDB27906.1"/>
    </source>
</evidence>
<comment type="caution">
    <text evidence="3">The sequence shown here is derived from an EMBL/GenBank/DDBJ whole genome shotgun (WGS) entry which is preliminary data.</text>
</comment>
<evidence type="ECO:0000256" key="1">
    <source>
        <dbReference type="SAM" id="MobiDB-lite"/>
    </source>
</evidence>
<feature type="region of interest" description="Disordered" evidence="1">
    <location>
        <begin position="1"/>
        <end position="25"/>
    </location>
</feature>
<keyword evidence="2" id="KW-0812">Transmembrane</keyword>
<dbReference type="OrthoDB" id="2891248at2759"/>
<name>A0A369KAG0_HYPMA</name>
<dbReference type="InParanoid" id="A0A369KAG0"/>
<feature type="compositionally biased region" description="Polar residues" evidence="1">
    <location>
        <begin position="173"/>
        <end position="183"/>
    </location>
</feature>
<protein>
    <submittedName>
        <fullName evidence="3">Uncharacterized protein</fullName>
    </submittedName>
</protein>
<dbReference type="EMBL" id="LUEZ02000013">
    <property type="protein sequence ID" value="RDB27906.1"/>
    <property type="molecule type" value="Genomic_DNA"/>
</dbReference>
<reference evidence="3" key="1">
    <citation type="submission" date="2018-04" db="EMBL/GenBank/DDBJ databases">
        <title>Whole genome sequencing of Hypsizygus marmoreus.</title>
        <authorList>
            <person name="Choi I.-G."/>
            <person name="Min B."/>
            <person name="Kim J.-G."/>
            <person name="Kim S."/>
            <person name="Oh Y.-L."/>
            <person name="Kong W.-S."/>
            <person name="Park H."/>
            <person name="Jeong J."/>
            <person name="Song E.-S."/>
        </authorList>
    </citation>
    <scope>NUCLEOTIDE SEQUENCE [LARGE SCALE GENOMIC DNA]</scope>
    <source>
        <strain evidence="3">51987-8</strain>
    </source>
</reference>
<keyword evidence="4" id="KW-1185">Reference proteome</keyword>
<accession>A0A369KAG0</accession>
<feature type="region of interest" description="Disordered" evidence="1">
    <location>
        <begin position="160"/>
        <end position="186"/>
    </location>
</feature>
<sequence>MSTTISSTPTTTTTSASDSSLPTAETDGADMQKGASYFFGFLVTFVVLLLLFVVCGLASRRRFIARRRAMLDMGVTDPWLMGYRAADDVGRVEPILLEPHLEKGGEMWCTMMPLSTTIRRKGDDEEHGILIPVVPVIPVVTPSRSLSFLPIASWFPSRSGSINNGSTTTTTTEKPSNDLTNETKPPDPLEIQVVVMIAMPYDSEDGEPEYQFGVTREAWKGGEMPSG</sequence>
<dbReference type="AlphaFoldDB" id="A0A369KAG0"/>
<keyword evidence="2" id="KW-0472">Membrane</keyword>
<organism evidence="3 4">
    <name type="scientific">Hypsizygus marmoreus</name>
    <name type="common">White beech mushroom</name>
    <name type="synonym">Agaricus marmoreus</name>
    <dbReference type="NCBI Taxonomy" id="39966"/>
    <lineage>
        <taxon>Eukaryota</taxon>
        <taxon>Fungi</taxon>
        <taxon>Dikarya</taxon>
        <taxon>Basidiomycota</taxon>
        <taxon>Agaricomycotina</taxon>
        <taxon>Agaricomycetes</taxon>
        <taxon>Agaricomycetidae</taxon>
        <taxon>Agaricales</taxon>
        <taxon>Tricholomatineae</taxon>
        <taxon>Lyophyllaceae</taxon>
        <taxon>Hypsizygus</taxon>
    </lineage>
</organism>
<evidence type="ECO:0000313" key="4">
    <source>
        <dbReference type="Proteomes" id="UP000076154"/>
    </source>
</evidence>
<proteinExistence type="predicted"/>
<feature type="transmembrane region" description="Helical" evidence="2">
    <location>
        <begin position="37"/>
        <end position="58"/>
    </location>
</feature>
<evidence type="ECO:0000256" key="2">
    <source>
        <dbReference type="SAM" id="Phobius"/>
    </source>
</evidence>
<gene>
    <name evidence="3" type="ORF">Hypma_002187</name>
</gene>
<feature type="compositionally biased region" description="Low complexity" evidence="1">
    <location>
        <begin position="1"/>
        <end position="23"/>
    </location>
</feature>
<dbReference type="Proteomes" id="UP000076154">
    <property type="component" value="Unassembled WGS sequence"/>
</dbReference>